<comment type="caution">
    <text evidence="4">The sequence shown here is derived from an EMBL/GenBank/DDBJ whole genome shotgun (WGS) entry which is preliminary data.</text>
</comment>
<dbReference type="SMART" id="SM00342">
    <property type="entry name" value="HTH_ARAC"/>
    <property type="match status" value="1"/>
</dbReference>
<feature type="domain" description="HTH araC/xylS-type" evidence="3">
    <location>
        <begin position="194"/>
        <end position="292"/>
    </location>
</feature>
<accession>A0A9Q4CLM3</accession>
<dbReference type="Pfam" id="PF06719">
    <property type="entry name" value="AraC_N"/>
    <property type="match status" value="1"/>
</dbReference>
<dbReference type="Gene3D" id="1.10.10.60">
    <property type="entry name" value="Homeodomain-like"/>
    <property type="match status" value="2"/>
</dbReference>
<sequence length="295" mass="33079">METDDRLRCLKARLQFHTAERCGGWDTDVPGLALCRWTAPAEAQTWTYEPGIALAVQGAKRITLGDHTYCYRAGDVLLTSVDIPAIAQVCEASEQAPFLALLVSLNLSDLPALLQESGFRLLSSASAVPQAVCPVTEDLLSAVCRLVALLEKPDDIPVMAPLIHKEILYYLLKSGQGARLQLMASHNKQCRQISSVLNYLKAHFDQPVSVETLCRHAQMSESSFHRHFRRVTRMSPLQYQKWLRLNEARRLLLVESADASEAAFRVGYESASQFNREYRRLFGLPPGQDKKRVLI</sequence>
<evidence type="ECO:0000313" key="4">
    <source>
        <dbReference type="EMBL" id="MCY0788602.1"/>
    </source>
</evidence>
<name>A0A9Q4CLM3_MORMO</name>
<dbReference type="Pfam" id="PF12833">
    <property type="entry name" value="HTH_18"/>
    <property type="match status" value="1"/>
</dbReference>
<dbReference type="InterPro" id="IPR009594">
    <property type="entry name" value="Tscrpt_reg_HTH_AraC_N"/>
</dbReference>
<dbReference type="SUPFAM" id="SSF46689">
    <property type="entry name" value="Homeodomain-like"/>
    <property type="match status" value="2"/>
</dbReference>
<gene>
    <name evidence="4" type="ORF">N0392_02705</name>
</gene>
<proteinExistence type="predicted"/>
<keyword evidence="2" id="KW-0804">Transcription</keyword>
<dbReference type="PROSITE" id="PS01124">
    <property type="entry name" value="HTH_ARAC_FAMILY_2"/>
    <property type="match status" value="1"/>
</dbReference>
<dbReference type="AlphaFoldDB" id="A0A9Q4CLM3"/>
<keyword evidence="1" id="KW-0805">Transcription regulation</keyword>
<dbReference type="InterPro" id="IPR018060">
    <property type="entry name" value="HTH_AraC"/>
</dbReference>
<protein>
    <submittedName>
        <fullName evidence="4">AraC family transcriptional regulator</fullName>
    </submittedName>
</protein>
<dbReference type="GO" id="GO:0043565">
    <property type="term" value="F:sequence-specific DNA binding"/>
    <property type="evidence" value="ECO:0007669"/>
    <property type="project" value="InterPro"/>
</dbReference>
<organism evidence="4 5">
    <name type="scientific">Morganella morganii</name>
    <name type="common">Proteus morganii</name>
    <dbReference type="NCBI Taxonomy" id="582"/>
    <lineage>
        <taxon>Bacteria</taxon>
        <taxon>Pseudomonadati</taxon>
        <taxon>Pseudomonadota</taxon>
        <taxon>Gammaproteobacteria</taxon>
        <taxon>Enterobacterales</taxon>
        <taxon>Morganellaceae</taxon>
        <taxon>Morganella</taxon>
    </lineage>
</organism>
<dbReference type="RefSeq" id="WP_267785237.1">
    <property type="nucleotide sequence ID" value="NZ_CP148043.1"/>
</dbReference>
<evidence type="ECO:0000313" key="5">
    <source>
        <dbReference type="Proteomes" id="UP001076655"/>
    </source>
</evidence>
<evidence type="ECO:0000259" key="3">
    <source>
        <dbReference type="PROSITE" id="PS01124"/>
    </source>
</evidence>
<evidence type="ECO:0000256" key="2">
    <source>
        <dbReference type="ARBA" id="ARBA00023163"/>
    </source>
</evidence>
<dbReference type="PANTHER" id="PTHR43436">
    <property type="entry name" value="ARAC-FAMILY TRANSCRIPTIONAL REGULATOR"/>
    <property type="match status" value="1"/>
</dbReference>
<dbReference type="EMBL" id="JAPNMI010000002">
    <property type="protein sequence ID" value="MCY0788602.1"/>
    <property type="molecule type" value="Genomic_DNA"/>
</dbReference>
<evidence type="ECO:0000256" key="1">
    <source>
        <dbReference type="ARBA" id="ARBA00023015"/>
    </source>
</evidence>
<dbReference type="PANTHER" id="PTHR43436:SF1">
    <property type="entry name" value="TRANSCRIPTIONAL REGULATORY PROTEIN"/>
    <property type="match status" value="1"/>
</dbReference>
<dbReference type="Proteomes" id="UP001076655">
    <property type="component" value="Unassembled WGS sequence"/>
</dbReference>
<reference evidence="4" key="1">
    <citation type="submission" date="2022-08" db="EMBL/GenBank/DDBJ databases">
        <authorList>
            <person name="Dale J.L."/>
        </authorList>
    </citation>
    <scope>NUCLEOTIDE SEQUENCE</scope>
    <source>
        <strain evidence="4">2022EL-00758</strain>
    </source>
</reference>
<dbReference type="InterPro" id="IPR009057">
    <property type="entry name" value="Homeodomain-like_sf"/>
</dbReference>
<dbReference type="GO" id="GO:0003700">
    <property type="term" value="F:DNA-binding transcription factor activity"/>
    <property type="evidence" value="ECO:0007669"/>
    <property type="project" value="InterPro"/>
</dbReference>